<dbReference type="OrthoDB" id="7058480at2"/>
<dbReference type="AlphaFoldDB" id="I3UAW7"/>
<dbReference type="Gene3D" id="3.30.460.10">
    <property type="entry name" value="Beta Polymerase, domain 2"/>
    <property type="match status" value="1"/>
</dbReference>
<reference evidence="2" key="2">
    <citation type="journal article" date="2013" name="PLoS ONE">
        <title>Genome implosion elicits host-confinement in Alcaligenaceae: evidence from the comparative genomics of Tetrathiobacter kashmirensis, a pathogen in the making.</title>
        <authorList>
            <person name="Ghosh W."/>
            <person name="Alam M."/>
            <person name="Roy C."/>
            <person name="Pyne P."/>
            <person name="George A."/>
            <person name="Chakraborty R."/>
            <person name="Majumder S."/>
            <person name="Agarwal A."/>
            <person name="Chakraborty S."/>
            <person name="Majumdar S."/>
            <person name="Gupta S.K."/>
        </authorList>
    </citation>
    <scope>NUCLEOTIDE SEQUENCE [LARGE SCALE GENOMIC DNA]</scope>
    <source>
        <strain evidence="2">WT001</strain>
    </source>
</reference>
<dbReference type="KEGG" id="aka:TKWG_09105"/>
<reference evidence="1 2" key="1">
    <citation type="journal article" date="2011" name="J. Bacteriol.">
        <title>Whole-genome shotgun sequencing of the sulfur-oxidizing chemoautotroph Tetrathiobacter kashmirensis.</title>
        <authorList>
            <person name="Ghosh W."/>
            <person name="George A."/>
            <person name="Agarwal A."/>
            <person name="Raj P."/>
            <person name="Alam M."/>
            <person name="Pyne P."/>
            <person name="Das Gupta S.K."/>
        </authorList>
    </citation>
    <scope>NUCLEOTIDE SEQUENCE [LARGE SCALE GENOMIC DNA]</scope>
    <source>
        <strain evidence="1 2">WT001</strain>
    </source>
</reference>
<proteinExistence type="predicted"/>
<evidence type="ECO:0000313" key="1">
    <source>
        <dbReference type="EMBL" id="AFK62155.1"/>
    </source>
</evidence>
<dbReference type="EMBL" id="CP003555">
    <property type="protein sequence ID" value="AFK62155.1"/>
    <property type="molecule type" value="Genomic_DNA"/>
</dbReference>
<name>I3UAW7_ADVKW</name>
<accession>I3UAW7</accession>
<organism evidence="1 2">
    <name type="scientific">Advenella kashmirensis (strain DSM 17095 / LMG 22695 / WT001)</name>
    <name type="common">Tetrathiobacter kashmirensis</name>
    <dbReference type="NCBI Taxonomy" id="1036672"/>
    <lineage>
        <taxon>Bacteria</taxon>
        <taxon>Pseudomonadati</taxon>
        <taxon>Pseudomonadota</taxon>
        <taxon>Betaproteobacteria</taxon>
        <taxon>Burkholderiales</taxon>
        <taxon>Alcaligenaceae</taxon>
    </lineage>
</organism>
<dbReference type="SUPFAM" id="SSF81301">
    <property type="entry name" value="Nucleotidyltransferase"/>
    <property type="match status" value="1"/>
</dbReference>
<gene>
    <name evidence="1" type="ordered locus">TKWG_09105</name>
</gene>
<dbReference type="HOGENOM" id="CLU_1500455_0_0_4"/>
<dbReference type="Proteomes" id="UP000005267">
    <property type="component" value="Chromosome"/>
</dbReference>
<evidence type="ECO:0000313" key="2">
    <source>
        <dbReference type="Proteomes" id="UP000005267"/>
    </source>
</evidence>
<dbReference type="InterPro" id="IPR043519">
    <property type="entry name" value="NT_sf"/>
</dbReference>
<evidence type="ECO:0008006" key="3">
    <source>
        <dbReference type="Google" id="ProtNLM"/>
    </source>
</evidence>
<protein>
    <recommendedName>
        <fullName evidence="3">Polymerase nucleotidyl transferase domain-containing protein</fullName>
    </recommendedName>
</protein>
<sequence length="179" mass="20019">MHGVSLATADDMLRTHITGLVDDLKRELGDDLLSVLLHGSLAMGAFYAPKSDVDLLVIVQHLTAEQARQLYSIFEYHHARRPYVGGLEVSVVHIEDAKSPVHPLRSQVHFSETTTGWQPWQAGMPPTDEDLIAHLAVAKYRGRSLYGLSLMRQSESCNGLTIWHRYTVISIGFLKAKIF</sequence>
<keyword evidence="2" id="KW-1185">Reference proteome</keyword>